<protein>
    <submittedName>
        <fullName evidence="1">Uncharacterized protein</fullName>
    </submittedName>
</protein>
<evidence type="ECO:0000313" key="2">
    <source>
        <dbReference type="Proteomes" id="UP000093044"/>
    </source>
</evidence>
<evidence type="ECO:0000313" key="1">
    <source>
        <dbReference type="EMBL" id="ANZ46547.1"/>
    </source>
</evidence>
<dbReference type="KEGG" id="cpor:BED41_03280"/>
<dbReference type="SUPFAM" id="SSF55008">
    <property type="entry name" value="HMA, heavy metal-associated domain"/>
    <property type="match status" value="1"/>
</dbReference>
<accession>A0A1B2I9D2</accession>
<dbReference type="PROSITE" id="PS50846">
    <property type="entry name" value="HMA_2"/>
    <property type="match status" value="1"/>
</dbReference>
<name>A0A1B2I9D2_9BACT</name>
<organism evidence="1 2">
    <name type="scientific">Cloacibacillus porcorum</name>
    <dbReference type="NCBI Taxonomy" id="1197717"/>
    <lineage>
        <taxon>Bacteria</taxon>
        <taxon>Thermotogati</taxon>
        <taxon>Synergistota</taxon>
        <taxon>Synergistia</taxon>
        <taxon>Synergistales</taxon>
        <taxon>Synergistaceae</taxon>
        <taxon>Cloacibacillus</taxon>
    </lineage>
</organism>
<dbReference type="InterPro" id="IPR036163">
    <property type="entry name" value="HMA_dom_sf"/>
</dbReference>
<dbReference type="InterPro" id="IPR006121">
    <property type="entry name" value="HMA_dom"/>
</dbReference>
<dbReference type="CDD" id="cd00371">
    <property type="entry name" value="HMA"/>
    <property type="match status" value="1"/>
</dbReference>
<dbReference type="Proteomes" id="UP000093044">
    <property type="component" value="Chromosome"/>
</dbReference>
<gene>
    <name evidence="1" type="ORF">BED41_03280</name>
</gene>
<dbReference type="Gene3D" id="3.30.70.100">
    <property type="match status" value="1"/>
</dbReference>
<sequence>MAEFKLKIPDMSCEHCEKRIREAVSKAGGRVKSLDLKSKEVVVDIEAEADKLLYVIGEAGHNAGLI</sequence>
<reference evidence="1" key="1">
    <citation type="submission" date="2016-08" db="EMBL/GenBank/DDBJ databases">
        <title>Complete genome of Cloacibacillus porcorum.</title>
        <authorList>
            <person name="Looft T."/>
            <person name="Bayles D.O."/>
            <person name="Alt D.P."/>
        </authorList>
    </citation>
    <scope>NUCLEOTIDE SEQUENCE [LARGE SCALE GENOMIC DNA]</scope>
    <source>
        <strain evidence="1">CL-84</strain>
    </source>
</reference>
<dbReference type="GO" id="GO:0046872">
    <property type="term" value="F:metal ion binding"/>
    <property type="evidence" value="ECO:0007669"/>
    <property type="project" value="InterPro"/>
</dbReference>
<dbReference type="RefSeq" id="WP_066748890.1">
    <property type="nucleotide sequence ID" value="NZ_CALCLR010000021.1"/>
</dbReference>
<dbReference type="EMBL" id="CP016757">
    <property type="protein sequence ID" value="ANZ46547.1"/>
    <property type="molecule type" value="Genomic_DNA"/>
</dbReference>
<dbReference type="Pfam" id="PF00403">
    <property type="entry name" value="HMA"/>
    <property type="match status" value="1"/>
</dbReference>
<keyword evidence="2" id="KW-1185">Reference proteome</keyword>
<dbReference type="STRING" id="1197717.BED41_03280"/>
<proteinExistence type="predicted"/>
<dbReference type="AlphaFoldDB" id="A0A1B2I9D2"/>